<dbReference type="RefSeq" id="WP_014856787.1">
    <property type="nucleotide sequence ID" value="NC_018178.1"/>
</dbReference>
<reference evidence="7 8" key="1">
    <citation type="journal article" date="2013" name="PLoS ONE">
        <title>Genomic analysis of Melioribacter roseus, facultatively anaerobic organotrophic bacterium representing a novel deep lineage within Bacteriodetes/Chlorobi group.</title>
        <authorList>
            <person name="Kadnikov V.V."/>
            <person name="Mardanov A.V."/>
            <person name="Podosokorskaya O.A."/>
            <person name="Gavrilov S.N."/>
            <person name="Kublanov I.V."/>
            <person name="Beletsky A.V."/>
            <person name="Bonch-Osmolovskaya E.A."/>
            <person name="Ravin N.V."/>
        </authorList>
    </citation>
    <scope>NUCLEOTIDE SEQUENCE [LARGE SCALE GENOMIC DNA]</scope>
    <source>
        <strain evidence="8">JCM 17771 / P3M-2</strain>
    </source>
</reference>
<keyword evidence="7" id="KW-0969">Cilium</keyword>
<protein>
    <recommendedName>
        <fullName evidence="3 6">Flagellar basal body rod protein FlgB</fullName>
    </recommendedName>
</protein>
<evidence type="ECO:0000256" key="1">
    <source>
        <dbReference type="ARBA" id="ARBA00004117"/>
    </source>
</evidence>
<dbReference type="NCBIfam" id="TIGR01396">
    <property type="entry name" value="FlgB"/>
    <property type="match status" value="1"/>
</dbReference>
<dbReference type="PANTHER" id="PTHR30435:SF12">
    <property type="entry name" value="FLAGELLAR BASAL BODY ROD PROTEIN FLGB"/>
    <property type="match status" value="1"/>
</dbReference>
<evidence type="ECO:0000256" key="2">
    <source>
        <dbReference type="ARBA" id="ARBA00009677"/>
    </source>
</evidence>
<dbReference type="OrthoDB" id="9792068at2"/>
<comment type="function">
    <text evidence="5 6">Structural component of flagellum, the bacterial motility apparatus. Part of the rod structure of flagellar basal body.</text>
</comment>
<dbReference type="KEGG" id="mro:MROS_2125"/>
<sequence>MGNSIKLLENLLDYCSVKNKVIANNIANIHTENYKREDVEFKSLLEENSNALLRTTESRHLRMLNDPLDRQNRFRIVTDDSSESLSGINNVNIEQEMAELAENTLRFKFASKKVGEYYKMIQKVINGGGRF</sequence>
<keyword evidence="7" id="KW-0966">Cell projection</keyword>
<organism evidence="7 8">
    <name type="scientific">Melioribacter roseus (strain DSM 23840 / JCM 17771 / VKM B-2668 / P3M-2)</name>
    <dbReference type="NCBI Taxonomy" id="1191523"/>
    <lineage>
        <taxon>Bacteria</taxon>
        <taxon>Pseudomonadati</taxon>
        <taxon>Ignavibacteriota</taxon>
        <taxon>Ignavibacteria</taxon>
        <taxon>Ignavibacteriales</taxon>
        <taxon>Melioribacteraceae</taxon>
        <taxon>Melioribacter</taxon>
    </lineage>
</organism>
<dbReference type="GO" id="GO:0030694">
    <property type="term" value="C:bacterial-type flagellum basal body, rod"/>
    <property type="evidence" value="ECO:0007669"/>
    <property type="project" value="InterPro"/>
</dbReference>
<comment type="subunit">
    <text evidence="6">The basal body constitutes a major portion of the flagellar organelle and consists of a number of rings mounted on a central rod.</text>
</comment>
<proteinExistence type="inferred from homology"/>
<dbReference type="STRING" id="1191523.MROS_2125"/>
<dbReference type="eggNOG" id="COG1815">
    <property type="taxonomic scope" value="Bacteria"/>
</dbReference>
<dbReference type="InterPro" id="IPR006300">
    <property type="entry name" value="FlgB"/>
</dbReference>
<evidence type="ECO:0000256" key="6">
    <source>
        <dbReference type="PIRNR" id="PIRNR002889"/>
    </source>
</evidence>
<evidence type="ECO:0000313" key="7">
    <source>
        <dbReference type="EMBL" id="AFN75355.1"/>
    </source>
</evidence>
<comment type="similarity">
    <text evidence="2 6">Belongs to the flagella basal body rod proteins family.</text>
</comment>
<accession>I6Z855</accession>
<name>I6Z855_MELRP</name>
<dbReference type="PANTHER" id="PTHR30435">
    <property type="entry name" value="FLAGELLAR PROTEIN"/>
    <property type="match status" value="1"/>
</dbReference>
<evidence type="ECO:0000256" key="4">
    <source>
        <dbReference type="ARBA" id="ARBA00023143"/>
    </source>
</evidence>
<dbReference type="HOGENOM" id="CLU_125463_3_1_10"/>
<evidence type="ECO:0000313" key="8">
    <source>
        <dbReference type="Proteomes" id="UP000009011"/>
    </source>
</evidence>
<gene>
    <name evidence="7" type="ordered locus">MROS_2125</name>
</gene>
<comment type="subcellular location">
    <subcellularLocation>
        <location evidence="1 6">Bacterial flagellum basal body</location>
    </subcellularLocation>
</comment>
<dbReference type="PIRSF" id="PIRSF002889">
    <property type="entry name" value="Rod_FlgB"/>
    <property type="match status" value="1"/>
</dbReference>
<dbReference type="Proteomes" id="UP000009011">
    <property type="component" value="Chromosome"/>
</dbReference>
<dbReference type="GO" id="GO:0071978">
    <property type="term" value="P:bacterial-type flagellum-dependent swarming motility"/>
    <property type="evidence" value="ECO:0007669"/>
    <property type="project" value="TreeGrafter"/>
</dbReference>
<keyword evidence="7" id="KW-0282">Flagellum</keyword>
<keyword evidence="8" id="KW-1185">Reference proteome</keyword>
<dbReference type="EMBL" id="CP003557">
    <property type="protein sequence ID" value="AFN75355.1"/>
    <property type="molecule type" value="Genomic_DNA"/>
</dbReference>
<evidence type="ECO:0000256" key="5">
    <source>
        <dbReference type="ARBA" id="ARBA00024934"/>
    </source>
</evidence>
<dbReference type="AlphaFoldDB" id="I6Z855"/>
<keyword evidence="4 6" id="KW-0975">Bacterial flagellum</keyword>
<evidence type="ECO:0000256" key="3">
    <source>
        <dbReference type="ARBA" id="ARBA00014376"/>
    </source>
</evidence>